<evidence type="ECO:0000313" key="4">
    <source>
        <dbReference type="Proteomes" id="UP001253637"/>
    </source>
</evidence>
<feature type="domain" description="C2H2-type" evidence="2">
    <location>
        <begin position="208"/>
        <end position="230"/>
    </location>
</feature>
<evidence type="ECO:0000313" key="3">
    <source>
        <dbReference type="EMBL" id="BCU02721.1"/>
    </source>
</evidence>
<dbReference type="InterPro" id="IPR013087">
    <property type="entry name" value="Znf_C2H2_type"/>
</dbReference>
<evidence type="ECO:0000259" key="2">
    <source>
        <dbReference type="PROSITE" id="PS00028"/>
    </source>
</evidence>
<organism evidence="3 4">
    <name type="scientific">Pandoravirus japonicus</name>
    <dbReference type="NCBI Taxonomy" id="2823154"/>
    <lineage>
        <taxon>Viruses</taxon>
        <taxon>Pandoravirus</taxon>
    </lineage>
</organism>
<dbReference type="PROSITE" id="PS00028">
    <property type="entry name" value="ZINC_FINGER_C2H2_1"/>
    <property type="match status" value="1"/>
</dbReference>
<sequence length="310" mass="32909">MSLPLASGTLDDQTLRERAFDEALMECARFMDVAWPLPPTHDLATLALGHAHQAVAPTVVSGSAVRTAWSDLGTNVAGRARSGGDLDGDSFSCTTTDSGGGRDNHPGDDGARVADTDTSGLPARGSVVDTADVDSVIVVGEVPAHAERRRQRHAGYEDDTAEPARCDHGRNRKRFCTRHTQACGDRETTSSEGDDRSASDLGSASSRCDRCDRCVSVGSSMCTHGMCGVHCRARQRLIGPTHGRCASVLHRVVVWREQCAVAGCKGRTSIGCVARLCTRHCVALSPAAVACGNIPHRRAIRKSRRVAAAR</sequence>
<feature type="compositionally biased region" description="Basic and acidic residues" evidence="1">
    <location>
        <begin position="100"/>
        <end position="115"/>
    </location>
</feature>
<protein>
    <recommendedName>
        <fullName evidence="2">C2H2-type domain-containing protein</fullName>
    </recommendedName>
</protein>
<proteinExistence type="predicted"/>
<feature type="region of interest" description="Disordered" evidence="1">
    <location>
        <begin position="79"/>
        <end position="127"/>
    </location>
</feature>
<feature type="region of interest" description="Disordered" evidence="1">
    <location>
        <begin position="184"/>
        <end position="207"/>
    </location>
</feature>
<dbReference type="Proteomes" id="UP001253637">
    <property type="component" value="Segment"/>
</dbReference>
<dbReference type="EMBL" id="LC625835">
    <property type="protein sequence ID" value="BCU02721.1"/>
    <property type="molecule type" value="Genomic_DNA"/>
</dbReference>
<name>A0A811BQX5_9VIRU</name>
<evidence type="ECO:0000256" key="1">
    <source>
        <dbReference type="SAM" id="MobiDB-lite"/>
    </source>
</evidence>
<reference evidence="3" key="1">
    <citation type="submission" date="2021-04" db="EMBL/GenBank/DDBJ databases">
        <title>Draft Genome Sequence of Pandoravirus japonicus, Isolated from the Sabaishi River of Niigata, Japan.</title>
        <authorList>
            <person name="Hosokawa N."/>
            <person name="Takahashi H."/>
            <person name="Aoki K."/>
            <person name="Takemura M."/>
        </authorList>
    </citation>
    <scope>NUCLEOTIDE SEQUENCE</scope>
</reference>
<feature type="compositionally biased region" description="Basic and acidic residues" evidence="1">
    <location>
        <begin position="184"/>
        <end position="198"/>
    </location>
</feature>
<accession>A0A811BQX5</accession>